<evidence type="ECO:0000256" key="5">
    <source>
        <dbReference type="ARBA" id="ARBA00023163"/>
    </source>
</evidence>
<feature type="modified residue" description="4-aspartylphosphate" evidence="6">
    <location>
        <position position="62"/>
    </location>
</feature>
<name>A0A212RKC6_9CHLR</name>
<dbReference type="GO" id="GO:0032993">
    <property type="term" value="C:protein-DNA complex"/>
    <property type="evidence" value="ECO:0007669"/>
    <property type="project" value="TreeGrafter"/>
</dbReference>
<evidence type="ECO:0000256" key="6">
    <source>
        <dbReference type="PROSITE-ProRule" id="PRU00169"/>
    </source>
</evidence>
<dbReference type="InterPro" id="IPR011006">
    <property type="entry name" value="CheY-like_superfamily"/>
</dbReference>
<keyword evidence="1 6" id="KW-0597">Phosphoprotein</keyword>
<keyword evidence="2" id="KW-0902">Two-component regulatory system</keyword>
<dbReference type="GO" id="GO:0009190">
    <property type="term" value="P:cyclic nucleotide biosynthetic process"/>
    <property type="evidence" value="ECO:0007669"/>
    <property type="project" value="InterPro"/>
</dbReference>
<dbReference type="GO" id="GO:0006355">
    <property type="term" value="P:regulation of DNA-templated transcription"/>
    <property type="evidence" value="ECO:0007669"/>
    <property type="project" value="TreeGrafter"/>
</dbReference>
<dbReference type="Proteomes" id="UP000197025">
    <property type="component" value="Unassembled WGS sequence"/>
</dbReference>
<dbReference type="GO" id="GO:0000976">
    <property type="term" value="F:transcription cis-regulatory region binding"/>
    <property type="evidence" value="ECO:0007669"/>
    <property type="project" value="TreeGrafter"/>
</dbReference>
<dbReference type="InterPro" id="IPR029787">
    <property type="entry name" value="Nucleotide_cyclase"/>
</dbReference>
<gene>
    <name evidence="9" type="ORF">SAMN02746019_00016820</name>
</gene>
<keyword evidence="10" id="KW-1185">Reference proteome</keyword>
<dbReference type="OrthoDB" id="9816273at2"/>
<dbReference type="SMART" id="SM00448">
    <property type="entry name" value="REC"/>
    <property type="match status" value="1"/>
</dbReference>
<keyword evidence="4 9" id="KW-0238">DNA-binding</keyword>
<dbReference type="InterPro" id="IPR001054">
    <property type="entry name" value="A/G_cyclase"/>
</dbReference>
<protein>
    <submittedName>
        <fullName evidence="9">Response regulators consisting of a CheY-like receiver domain and a winged-helix DNA-binding domain</fullName>
    </submittedName>
</protein>
<dbReference type="PROSITE" id="PS50110">
    <property type="entry name" value="RESPONSE_REGULATORY"/>
    <property type="match status" value="1"/>
</dbReference>
<evidence type="ECO:0000259" key="7">
    <source>
        <dbReference type="PROSITE" id="PS50110"/>
    </source>
</evidence>
<evidence type="ECO:0000256" key="2">
    <source>
        <dbReference type="ARBA" id="ARBA00023012"/>
    </source>
</evidence>
<accession>A0A212RKC6</accession>
<dbReference type="PANTHER" id="PTHR48111:SF1">
    <property type="entry name" value="TWO-COMPONENT RESPONSE REGULATOR ORR33"/>
    <property type="match status" value="1"/>
</dbReference>
<evidence type="ECO:0000259" key="8">
    <source>
        <dbReference type="PROSITE" id="PS50125"/>
    </source>
</evidence>
<dbReference type="SUPFAM" id="SSF52172">
    <property type="entry name" value="CheY-like"/>
    <property type="match status" value="1"/>
</dbReference>
<dbReference type="PANTHER" id="PTHR48111">
    <property type="entry name" value="REGULATOR OF RPOS"/>
    <property type="match status" value="1"/>
</dbReference>
<dbReference type="SUPFAM" id="SSF55073">
    <property type="entry name" value="Nucleotide cyclase"/>
    <property type="match status" value="1"/>
</dbReference>
<dbReference type="InterPro" id="IPR001789">
    <property type="entry name" value="Sig_transdc_resp-reg_receiver"/>
</dbReference>
<dbReference type="RefSeq" id="WP_088572121.1">
    <property type="nucleotide sequence ID" value="NZ_FYEK01000066.1"/>
</dbReference>
<keyword evidence="3" id="KW-0805">Transcription regulation</keyword>
<dbReference type="CDD" id="cd07302">
    <property type="entry name" value="CHD"/>
    <property type="match status" value="1"/>
</dbReference>
<organism evidence="9 10">
    <name type="scientific">Thermoflexus hugenholtzii JAD2</name>
    <dbReference type="NCBI Taxonomy" id="877466"/>
    <lineage>
        <taxon>Bacteria</taxon>
        <taxon>Bacillati</taxon>
        <taxon>Chloroflexota</taxon>
        <taxon>Thermoflexia</taxon>
        <taxon>Thermoflexales</taxon>
        <taxon>Thermoflexaceae</taxon>
        <taxon>Thermoflexus</taxon>
    </lineage>
</organism>
<reference evidence="10" key="1">
    <citation type="submission" date="2017-06" db="EMBL/GenBank/DDBJ databases">
        <authorList>
            <person name="Varghese N."/>
            <person name="Submissions S."/>
        </authorList>
    </citation>
    <scope>NUCLEOTIDE SEQUENCE [LARGE SCALE GENOMIC DNA]</scope>
    <source>
        <strain evidence="10">JAD2</strain>
    </source>
</reference>
<evidence type="ECO:0000256" key="1">
    <source>
        <dbReference type="ARBA" id="ARBA00022553"/>
    </source>
</evidence>
<evidence type="ECO:0000313" key="10">
    <source>
        <dbReference type="Proteomes" id="UP000197025"/>
    </source>
</evidence>
<evidence type="ECO:0000256" key="3">
    <source>
        <dbReference type="ARBA" id="ARBA00023015"/>
    </source>
</evidence>
<dbReference type="AlphaFoldDB" id="A0A212RKC6"/>
<dbReference type="GO" id="GO:0004016">
    <property type="term" value="F:adenylate cyclase activity"/>
    <property type="evidence" value="ECO:0007669"/>
    <property type="project" value="UniProtKB-ARBA"/>
</dbReference>
<feature type="domain" description="Guanylate cyclase" evidence="8">
    <location>
        <begin position="178"/>
        <end position="314"/>
    </location>
</feature>
<evidence type="ECO:0000256" key="4">
    <source>
        <dbReference type="ARBA" id="ARBA00023125"/>
    </source>
</evidence>
<dbReference type="EMBL" id="FYEK01000066">
    <property type="protein sequence ID" value="SNB72942.1"/>
    <property type="molecule type" value="Genomic_DNA"/>
</dbReference>
<dbReference type="GO" id="GO:0000156">
    <property type="term" value="F:phosphorelay response regulator activity"/>
    <property type="evidence" value="ECO:0007669"/>
    <property type="project" value="TreeGrafter"/>
</dbReference>
<dbReference type="GO" id="GO:0005829">
    <property type="term" value="C:cytosol"/>
    <property type="evidence" value="ECO:0007669"/>
    <property type="project" value="TreeGrafter"/>
</dbReference>
<feature type="domain" description="Response regulatory" evidence="7">
    <location>
        <begin position="13"/>
        <end position="129"/>
    </location>
</feature>
<keyword evidence="5" id="KW-0804">Transcription</keyword>
<dbReference type="Pfam" id="PF00072">
    <property type="entry name" value="Response_reg"/>
    <property type="match status" value="1"/>
</dbReference>
<dbReference type="InParanoid" id="A0A212RKC6"/>
<sequence>MASSQGRGIRPPRVLIVEDNPNEARALHDLLVWNGFEVALAATARQGWSRLRSWGPDAVVLDLGLPDADGLTLCRAIKSDAQLRDLPVLILTGRSAVRELVEGLRAGAEDYVAKPYDPREVLARLQALLRRGQRIASLKTYHLQWWNFLRAFVPSPILQALQKAPQEVVGPARMRPLSILTVTWGGLRERLREAAQDGRLPAGTLGQALNRHLEVFHTSIHAEGGSPAPMVDEVTMAWFNIPLPCPDHAVRALRAALVLRERIRRLHSELPPGLRFVPGILLHRGNALVGLMGGSGYRHYGALGEAVEAARRLALIAPPGEILLTPTFYEAVQGLLPAQPWTEAPAFLRIPLYRVSTGSHPLSPSSSTEKRGR</sequence>
<evidence type="ECO:0000313" key="9">
    <source>
        <dbReference type="EMBL" id="SNB72942.1"/>
    </source>
</evidence>
<proteinExistence type="predicted"/>
<dbReference type="PROSITE" id="PS50125">
    <property type="entry name" value="GUANYLATE_CYCLASE_2"/>
    <property type="match status" value="1"/>
</dbReference>
<dbReference type="Gene3D" id="3.30.70.1230">
    <property type="entry name" value="Nucleotide cyclase"/>
    <property type="match status" value="1"/>
</dbReference>
<dbReference type="Gene3D" id="3.40.50.2300">
    <property type="match status" value="1"/>
</dbReference>
<dbReference type="InterPro" id="IPR039420">
    <property type="entry name" value="WalR-like"/>
</dbReference>